<evidence type="ECO:0008006" key="4">
    <source>
        <dbReference type="Google" id="ProtNLM"/>
    </source>
</evidence>
<dbReference type="EMBL" id="CAJC01000068">
    <property type="protein sequence ID" value="CCI52340.1"/>
    <property type="molecule type" value="Genomic_DNA"/>
</dbReference>
<evidence type="ECO:0000313" key="2">
    <source>
        <dbReference type="EMBL" id="CCI52340.1"/>
    </source>
</evidence>
<feature type="transmembrane region" description="Helical" evidence="1">
    <location>
        <begin position="42"/>
        <end position="61"/>
    </location>
</feature>
<keyword evidence="1" id="KW-1133">Transmembrane helix</keyword>
<keyword evidence="3" id="KW-1185">Reference proteome</keyword>
<feature type="transmembrane region" description="Helical" evidence="1">
    <location>
        <begin position="123"/>
        <end position="141"/>
    </location>
</feature>
<dbReference type="AlphaFoldDB" id="A0A077M916"/>
<sequence length="194" mass="20873">MVFVVVARLRSWRAGLAMAFLSYAAMLAIFAAFALPNGNLEHMFYVRIMGEFLGGVGLCLAWKRGGLVLGRIAVPLAAATLLVIWLYPASHSGGYWLAPALGVFVAALATATGPLVRWLSRPIMLRAGEASYCLYLTHYLLRDVVAGLSDWGRQSWLAAIPATVAIVLALGGAAYALHRLVEVPARRLLHARAS</sequence>
<organism evidence="2 3">
    <name type="scientific">Nostocoides jenkinsii Ben 74</name>
    <dbReference type="NCBI Taxonomy" id="1193518"/>
    <lineage>
        <taxon>Bacteria</taxon>
        <taxon>Bacillati</taxon>
        <taxon>Actinomycetota</taxon>
        <taxon>Actinomycetes</taxon>
        <taxon>Micrococcales</taxon>
        <taxon>Intrasporangiaceae</taxon>
        <taxon>Nostocoides</taxon>
    </lineage>
</organism>
<name>A0A077M916_9MICO</name>
<dbReference type="Proteomes" id="UP000035720">
    <property type="component" value="Unassembled WGS sequence"/>
</dbReference>
<comment type="caution">
    <text evidence="2">The sequence shown here is derived from an EMBL/GenBank/DDBJ whole genome shotgun (WGS) entry which is preliminary data.</text>
</comment>
<gene>
    <name evidence="2" type="ORF">BN13_160022</name>
</gene>
<feature type="transmembrane region" description="Helical" evidence="1">
    <location>
        <begin position="93"/>
        <end position="116"/>
    </location>
</feature>
<feature type="transmembrane region" description="Helical" evidence="1">
    <location>
        <begin position="68"/>
        <end position="87"/>
    </location>
</feature>
<feature type="transmembrane region" description="Helical" evidence="1">
    <location>
        <begin position="156"/>
        <end position="177"/>
    </location>
</feature>
<proteinExistence type="predicted"/>
<dbReference type="STRING" id="1193518.BN13_160022"/>
<keyword evidence="1" id="KW-0812">Transmembrane</keyword>
<evidence type="ECO:0000256" key="1">
    <source>
        <dbReference type="SAM" id="Phobius"/>
    </source>
</evidence>
<keyword evidence="1" id="KW-0472">Membrane</keyword>
<feature type="transmembrane region" description="Helical" evidence="1">
    <location>
        <begin position="12"/>
        <end position="36"/>
    </location>
</feature>
<reference evidence="2 3" key="1">
    <citation type="journal article" date="2013" name="ISME J.">
        <title>A metabolic model for members of the genus Tetrasphaera involved in enhanced biological phosphorus removal.</title>
        <authorList>
            <person name="Kristiansen R."/>
            <person name="Nguyen H.T.T."/>
            <person name="Saunders A.M."/>
            <person name="Nielsen J.L."/>
            <person name="Wimmer R."/>
            <person name="Le V.Q."/>
            <person name="McIlroy S.J."/>
            <person name="Petrovski S."/>
            <person name="Seviour R.J."/>
            <person name="Calteau A."/>
            <person name="Nielsen K.L."/>
            <person name="Nielsen P.H."/>
        </authorList>
    </citation>
    <scope>NUCLEOTIDE SEQUENCE [LARGE SCALE GENOMIC DNA]</scope>
    <source>
        <strain evidence="2 3">Ben 74</strain>
    </source>
</reference>
<evidence type="ECO:0000313" key="3">
    <source>
        <dbReference type="Proteomes" id="UP000035720"/>
    </source>
</evidence>
<accession>A0A077M916</accession>
<protein>
    <recommendedName>
        <fullName evidence="4">Acyltransferase 3 domain-containing protein</fullName>
    </recommendedName>
</protein>